<dbReference type="EMBL" id="QEAS01000013">
    <property type="protein sequence ID" value="PWG79531.1"/>
    <property type="molecule type" value="Genomic_DNA"/>
</dbReference>
<organism evidence="1 2">
    <name type="scientific">Pararcticibacter amylolyticus</name>
    <dbReference type="NCBI Taxonomy" id="2173175"/>
    <lineage>
        <taxon>Bacteria</taxon>
        <taxon>Pseudomonadati</taxon>
        <taxon>Bacteroidota</taxon>
        <taxon>Sphingobacteriia</taxon>
        <taxon>Sphingobacteriales</taxon>
        <taxon>Sphingobacteriaceae</taxon>
        <taxon>Pararcticibacter</taxon>
    </lineage>
</organism>
<accession>A0A2U2PDP8</accession>
<keyword evidence="2" id="KW-1185">Reference proteome</keyword>
<dbReference type="OrthoDB" id="676274at2"/>
<protein>
    <submittedName>
        <fullName evidence="1">XRE family transcriptional regulator</fullName>
    </submittedName>
</protein>
<reference evidence="1 2" key="1">
    <citation type="submission" date="2018-04" db="EMBL/GenBank/DDBJ databases">
        <title>Pedobacter chongqingensis sp. nov., isolated from a rottenly hemp rope.</title>
        <authorList>
            <person name="Cai Y."/>
        </authorList>
    </citation>
    <scope>NUCLEOTIDE SEQUENCE [LARGE SCALE GENOMIC DNA]</scope>
    <source>
        <strain evidence="1 2">FJ4-8</strain>
    </source>
</reference>
<sequence>MKKYMFIVEKTGTGFSAYAKDDSINVGTTGNTMTELKANIVEAFNLLNEHLNRKPISESNISIQVDLNQFFEYYSDLIKAQGVAKRIGMNQSLLAQYINGSKQASEKQTERIIKGVKDVAKEILELELA</sequence>
<name>A0A2U2PDP8_9SPHI</name>
<gene>
    <name evidence="1" type="ORF">DDR33_15780</name>
</gene>
<dbReference type="Proteomes" id="UP000245647">
    <property type="component" value="Unassembled WGS sequence"/>
</dbReference>
<dbReference type="AlphaFoldDB" id="A0A2U2PDP8"/>
<evidence type="ECO:0000313" key="2">
    <source>
        <dbReference type="Proteomes" id="UP000245647"/>
    </source>
</evidence>
<dbReference type="RefSeq" id="WP_109416776.1">
    <property type="nucleotide sequence ID" value="NZ_QEAS01000013.1"/>
</dbReference>
<evidence type="ECO:0000313" key="1">
    <source>
        <dbReference type="EMBL" id="PWG79531.1"/>
    </source>
</evidence>
<comment type="caution">
    <text evidence="1">The sequence shown here is derived from an EMBL/GenBank/DDBJ whole genome shotgun (WGS) entry which is preliminary data.</text>
</comment>
<proteinExistence type="predicted"/>